<gene>
    <name evidence="1" type="ORF">CTOB1V02_LOCUS12670</name>
</gene>
<name>A0A7R8ZWZ6_9CRUS</name>
<feature type="non-terminal residue" evidence="1">
    <location>
        <position position="1"/>
    </location>
</feature>
<dbReference type="EMBL" id="OB670146">
    <property type="protein sequence ID" value="CAD7234854.1"/>
    <property type="molecule type" value="Genomic_DNA"/>
</dbReference>
<accession>A0A7R8ZWZ6</accession>
<evidence type="ECO:0000313" key="1">
    <source>
        <dbReference type="EMBL" id="CAD7234854.1"/>
    </source>
</evidence>
<reference evidence="1" key="1">
    <citation type="submission" date="2020-11" db="EMBL/GenBank/DDBJ databases">
        <authorList>
            <person name="Tran Van P."/>
        </authorList>
    </citation>
    <scope>NUCLEOTIDE SEQUENCE</scope>
</reference>
<proteinExistence type="predicted"/>
<dbReference type="AlphaFoldDB" id="A0A7R8ZWZ6"/>
<sequence length="146" mass="16241">HLVESELDPPVYGVSLTVSYLTLVASSMIAFWLSGGSFRKLLFVASHLDVKRNEVVFHGRIPWILTRLSSFIVVNLKTFKSCYTAKEGLLLSMLGLLRIPTSTALDDHEGHHHHLDGEASPSSPCPPGVQLDNPSVDVRQRRRPEQ</sequence>
<protein>
    <submittedName>
        <fullName evidence="1">Uncharacterized protein</fullName>
    </submittedName>
</protein>
<organism evidence="1">
    <name type="scientific">Cyprideis torosa</name>
    <dbReference type="NCBI Taxonomy" id="163714"/>
    <lineage>
        <taxon>Eukaryota</taxon>
        <taxon>Metazoa</taxon>
        <taxon>Ecdysozoa</taxon>
        <taxon>Arthropoda</taxon>
        <taxon>Crustacea</taxon>
        <taxon>Oligostraca</taxon>
        <taxon>Ostracoda</taxon>
        <taxon>Podocopa</taxon>
        <taxon>Podocopida</taxon>
        <taxon>Cytherocopina</taxon>
        <taxon>Cytheroidea</taxon>
        <taxon>Cytherideidae</taxon>
        <taxon>Cyprideis</taxon>
    </lineage>
</organism>